<feature type="transmembrane region" description="Helical" evidence="1">
    <location>
        <begin position="21"/>
        <end position="40"/>
    </location>
</feature>
<sequence length="198" mass="21685">MSKLKEMRKENKPGNGLDTKIILLSVVGVIAVIAIIAFIMQPTTPPVDTLGNSDITGIDEDAVVGEIRTFKDNGEAVKLEDGKPVIRLFSTTWCSHCKWVGSTYEKVVKEYVAAGKIVAYHWEVDILDDTLTPNFEGVVPASELAVFRQFNPGGTIPTFVFGEKYSRVGNGYETQNDLASEEAEFRGVIEAVIAEAQE</sequence>
<evidence type="ECO:0000259" key="2">
    <source>
        <dbReference type="Pfam" id="PF00085"/>
    </source>
</evidence>
<dbReference type="Pfam" id="PF00085">
    <property type="entry name" value="Thioredoxin"/>
    <property type="match status" value="1"/>
</dbReference>
<dbReference type="InterPro" id="IPR036249">
    <property type="entry name" value="Thioredoxin-like_sf"/>
</dbReference>
<dbReference type="InterPro" id="IPR013766">
    <property type="entry name" value="Thioredoxin_domain"/>
</dbReference>
<name>A0A2D6M1N0_9ARCH</name>
<dbReference type="EMBL" id="NZBU01000009">
    <property type="protein sequence ID" value="MAG22306.1"/>
    <property type="molecule type" value="Genomic_DNA"/>
</dbReference>
<accession>A0A2D6M1N0</accession>
<dbReference type="Proteomes" id="UP000226592">
    <property type="component" value="Unassembled WGS sequence"/>
</dbReference>
<dbReference type="Gene3D" id="3.40.30.10">
    <property type="entry name" value="Glutaredoxin"/>
    <property type="match status" value="1"/>
</dbReference>
<keyword evidence="1" id="KW-0472">Membrane</keyword>
<evidence type="ECO:0000313" key="3">
    <source>
        <dbReference type="EMBL" id="MAG22306.1"/>
    </source>
</evidence>
<dbReference type="CDD" id="cd02947">
    <property type="entry name" value="TRX_family"/>
    <property type="match status" value="1"/>
</dbReference>
<reference evidence="4" key="1">
    <citation type="submission" date="2017-09" db="EMBL/GenBank/DDBJ databases">
        <title>The Reconstruction of 2,631 Draft Metagenome-Assembled Genomes from the Global Oceans.</title>
        <authorList>
            <person name="Tully B.J."/>
            <person name="Graham E.D."/>
            <person name="Heidelberg J.F."/>
        </authorList>
    </citation>
    <scope>NUCLEOTIDE SEQUENCE [LARGE SCALE GENOMIC DNA]</scope>
</reference>
<comment type="caution">
    <text evidence="3">The sequence shown here is derived from an EMBL/GenBank/DDBJ whole genome shotgun (WGS) entry which is preliminary data.</text>
</comment>
<feature type="domain" description="Thioredoxin" evidence="2">
    <location>
        <begin position="81"/>
        <end position="129"/>
    </location>
</feature>
<gene>
    <name evidence="3" type="ORF">CL943_03310</name>
</gene>
<organism evidence="3 4">
    <name type="scientific">Candidatus Iainarchaeum sp</name>
    <dbReference type="NCBI Taxonomy" id="3101447"/>
    <lineage>
        <taxon>Archaea</taxon>
        <taxon>Candidatus Iainarchaeota</taxon>
        <taxon>Candidatus Iainarchaeia</taxon>
        <taxon>Candidatus Iainarchaeales</taxon>
        <taxon>Candidatus Iainarchaeaceae</taxon>
        <taxon>Candidatus Iainarchaeum</taxon>
    </lineage>
</organism>
<evidence type="ECO:0000313" key="4">
    <source>
        <dbReference type="Proteomes" id="UP000226592"/>
    </source>
</evidence>
<dbReference type="SUPFAM" id="SSF52833">
    <property type="entry name" value="Thioredoxin-like"/>
    <property type="match status" value="1"/>
</dbReference>
<keyword evidence="1" id="KW-1133">Transmembrane helix</keyword>
<proteinExistence type="predicted"/>
<keyword evidence="1" id="KW-0812">Transmembrane</keyword>
<evidence type="ECO:0000256" key="1">
    <source>
        <dbReference type="SAM" id="Phobius"/>
    </source>
</evidence>
<dbReference type="AlphaFoldDB" id="A0A2D6M1N0"/>
<protein>
    <recommendedName>
        <fullName evidence="2">Thioredoxin domain-containing protein</fullName>
    </recommendedName>
</protein>